<dbReference type="InterPro" id="IPR000891">
    <property type="entry name" value="PYR_CT"/>
</dbReference>
<dbReference type="Pfam" id="PF00682">
    <property type="entry name" value="HMGL-like"/>
    <property type="match status" value="1"/>
</dbReference>
<dbReference type="InterPro" id="IPR050073">
    <property type="entry name" value="2-IPM_HCS-like"/>
</dbReference>
<organism evidence="3 4">
    <name type="scientific">Candidatus Borkfalkia ceftriaxoniphila</name>
    <dbReference type="NCBI Taxonomy" id="2508949"/>
    <lineage>
        <taxon>Bacteria</taxon>
        <taxon>Bacillati</taxon>
        <taxon>Bacillota</taxon>
        <taxon>Clostridia</taxon>
        <taxon>Christensenellales</taxon>
        <taxon>Christensenellaceae</taxon>
        <taxon>Candidatus Borkfalkia</taxon>
    </lineage>
</organism>
<accession>A0A4Q2KHA3</accession>
<name>A0A4Q2KHA3_9FIRM</name>
<dbReference type="Proteomes" id="UP000291269">
    <property type="component" value="Unassembled WGS sequence"/>
</dbReference>
<dbReference type="CDD" id="cd07944">
    <property type="entry name" value="DRE_TIM_HOA_like"/>
    <property type="match status" value="1"/>
</dbReference>
<dbReference type="AlphaFoldDB" id="A0A4Q2KHA3"/>
<evidence type="ECO:0000313" key="4">
    <source>
        <dbReference type="Proteomes" id="UP000291269"/>
    </source>
</evidence>
<dbReference type="OrthoDB" id="9804858at2"/>
<dbReference type="PANTHER" id="PTHR10277:SF9">
    <property type="entry name" value="2-ISOPROPYLMALATE SYNTHASE 1, CHLOROPLASTIC-RELATED"/>
    <property type="match status" value="1"/>
</dbReference>
<reference evidence="3 4" key="1">
    <citation type="journal article" date="2019" name="Gut">
        <title>Antibiotics-induced monodominance of a novel gut bacterial order.</title>
        <authorList>
            <person name="Hildebrand F."/>
            <person name="Moitinho-Silva L."/>
            <person name="Blasche S."/>
            <person name="Jahn M.T."/>
            <person name="Gossmann T.I."/>
            <person name="Heuerta-Cepas J."/>
            <person name="Hercog R."/>
            <person name="Luetge M."/>
            <person name="Bahram M."/>
            <person name="Pryszlak A."/>
            <person name="Alves R.J."/>
            <person name="Waszak S.M."/>
            <person name="Zhu A."/>
            <person name="Ye L."/>
            <person name="Costea P.I."/>
            <person name="Aalvink S."/>
            <person name="Belzer C."/>
            <person name="Forslund S.K."/>
            <person name="Sunagawa S."/>
            <person name="Hentschel U."/>
            <person name="Merten C."/>
            <person name="Patil K.R."/>
            <person name="Benes V."/>
            <person name="Bork P."/>
        </authorList>
    </citation>
    <scope>NUCLEOTIDE SEQUENCE [LARGE SCALE GENOMIC DNA]</scope>
    <source>
        <strain evidence="3 4">HDS1380</strain>
    </source>
</reference>
<dbReference type="SUPFAM" id="SSF51569">
    <property type="entry name" value="Aldolase"/>
    <property type="match status" value="1"/>
</dbReference>
<dbReference type="RefSeq" id="WP_129226270.1">
    <property type="nucleotide sequence ID" value="NZ_SDOZ01000002.1"/>
</dbReference>
<protein>
    <submittedName>
        <fullName evidence="3">Nucleoid-structuring protein H-NS</fullName>
    </submittedName>
</protein>
<evidence type="ECO:0000313" key="3">
    <source>
        <dbReference type="EMBL" id="RXZ62473.1"/>
    </source>
</evidence>
<feature type="domain" description="Pyruvate carboxyltransferase" evidence="2">
    <location>
        <begin position="14"/>
        <end position="270"/>
    </location>
</feature>
<dbReference type="GO" id="GO:0003852">
    <property type="term" value="F:2-isopropylmalate synthase activity"/>
    <property type="evidence" value="ECO:0007669"/>
    <property type="project" value="TreeGrafter"/>
</dbReference>
<sequence length="325" mass="36257">MQRKGSLLSFREDIQVLDATLRDGGLVNDFRFGDDFAKALYQMNLAAGVDYMEFGYKASKKSFDTSKFGKYKFCDEEDIRAVVGDNDTPLKISVMADVGRTDYETDIIEAKDSVIDMVRVATYLNEIPAAVRMVEYCAAKGYETCVNVMAVSKAREEEISSALEILGESPVNVIYIVDSYGSLYPEQIAKLTLSYLEAGEKYKKIIGMHAHNNQQLAFGNTIEAASWGASLLDATVNGMGRGAGNCAMELLLGFLKNPKYRIEPVLQFITDYMLPLKDQGVVWGYDIPYLLTGRLNEHPNAAIRCVREKNTDYAAFHRALLDKEC</sequence>
<proteinExistence type="predicted"/>
<dbReference type="EMBL" id="SDOZ01000002">
    <property type="protein sequence ID" value="RXZ62473.1"/>
    <property type="molecule type" value="Genomic_DNA"/>
</dbReference>
<evidence type="ECO:0000256" key="1">
    <source>
        <dbReference type="ARBA" id="ARBA00023211"/>
    </source>
</evidence>
<comment type="caution">
    <text evidence="3">The sequence shown here is derived from an EMBL/GenBank/DDBJ whole genome shotgun (WGS) entry which is preliminary data.</text>
</comment>
<dbReference type="PROSITE" id="PS50991">
    <property type="entry name" value="PYR_CT"/>
    <property type="match status" value="1"/>
</dbReference>
<dbReference type="InterPro" id="IPR013785">
    <property type="entry name" value="Aldolase_TIM"/>
</dbReference>
<dbReference type="PANTHER" id="PTHR10277">
    <property type="entry name" value="HOMOCITRATE SYNTHASE-RELATED"/>
    <property type="match status" value="1"/>
</dbReference>
<dbReference type="Gene3D" id="3.20.20.70">
    <property type="entry name" value="Aldolase class I"/>
    <property type="match status" value="1"/>
</dbReference>
<keyword evidence="4" id="KW-1185">Reference proteome</keyword>
<gene>
    <name evidence="3" type="ORF">ESZ91_06310</name>
</gene>
<keyword evidence="1" id="KW-0464">Manganese</keyword>
<dbReference type="GO" id="GO:0009098">
    <property type="term" value="P:L-leucine biosynthetic process"/>
    <property type="evidence" value="ECO:0007669"/>
    <property type="project" value="TreeGrafter"/>
</dbReference>
<evidence type="ECO:0000259" key="2">
    <source>
        <dbReference type="PROSITE" id="PS50991"/>
    </source>
</evidence>